<dbReference type="InterPro" id="IPR046348">
    <property type="entry name" value="SIS_dom_sf"/>
</dbReference>
<dbReference type="GO" id="GO:0005829">
    <property type="term" value="C:cytosol"/>
    <property type="evidence" value="ECO:0007669"/>
    <property type="project" value="TreeGrafter"/>
</dbReference>
<dbReference type="CDD" id="cd05015">
    <property type="entry name" value="SIS_PGI_1"/>
    <property type="match status" value="1"/>
</dbReference>
<dbReference type="UniPathway" id="UPA00138"/>
<dbReference type="Pfam" id="PF00342">
    <property type="entry name" value="PGI"/>
    <property type="match status" value="1"/>
</dbReference>
<dbReference type="InterPro" id="IPR001672">
    <property type="entry name" value="G6P_Isomerase"/>
</dbReference>
<dbReference type="AlphaFoldDB" id="A0A561EP69"/>
<comment type="catalytic activity">
    <reaction evidence="7 8 9">
        <text>alpha-D-glucose 6-phosphate = beta-D-fructose 6-phosphate</text>
        <dbReference type="Rhea" id="RHEA:11816"/>
        <dbReference type="ChEBI" id="CHEBI:57634"/>
        <dbReference type="ChEBI" id="CHEBI:58225"/>
        <dbReference type="EC" id="5.3.1.9"/>
    </reaction>
</comment>
<dbReference type="CDD" id="cd05016">
    <property type="entry name" value="SIS_PGI_2"/>
    <property type="match status" value="1"/>
</dbReference>
<dbReference type="InterPro" id="IPR018189">
    <property type="entry name" value="Phosphoglucose_isomerase_CS"/>
</dbReference>
<dbReference type="FunFam" id="3.40.50.10490:FF:000018">
    <property type="entry name" value="Glucose-6-phosphate isomerase"/>
    <property type="match status" value="1"/>
</dbReference>
<dbReference type="GO" id="GO:0004347">
    <property type="term" value="F:glucose-6-phosphate isomerase activity"/>
    <property type="evidence" value="ECO:0007669"/>
    <property type="project" value="UniProtKB-UniRule"/>
</dbReference>
<dbReference type="SUPFAM" id="SSF53697">
    <property type="entry name" value="SIS domain"/>
    <property type="match status" value="1"/>
</dbReference>
<evidence type="ECO:0000256" key="9">
    <source>
        <dbReference type="RuleBase" id="RU000612"/>
    </source>
</evidence>
<dbReference type="OrthoDB" id="140919at2"/>
<comment type="pathway">
    <text evidence="8">Carbohydrate biosynthesis; gluconeogenesis.</text>
</comment>
<dbReference type="HAMAP" id="MF_00473">
    <property type="entry name" value="G6P_isomerase"/>
    <property type="match status" value="1"/>
</dbReference>
<dbReference type="InterPro" id="IPR035482">
    <property type="entry name" value="SIS_PGI_2"/>
</dbReference>
<dbReference type="Proteomes" id="UP000318416">
    <property type="component" value="Unassembled WGS sequence"/>
</dbReference>
<feature type="active site" description="Proton donor" evidence="8">
    <location>
        <position position="362"/>
    </location>
</feature>
<dbReference type="PANTHER" id="PTHR11469">
    <property type="entry name" value="GLUCOSE-6-PHOSPHATE ISOMERASE"/>
    <property type="match status" value="1"/>
</dbReference>
<dbReference type="Gene3D" id="1.10.1390.10">
    <property type="match status" value="1"/>
</dbReference>
<organism evidence="10 11">
    <name type="scientific">Kitasatospora atroaurantiaca</name>
    <dbReference type="NCBI Taxonomy" id="285545"/>
    <lineage>
        <taxon>Bacteria</taxon>
        <taxon>Bacillati</taxon>
        <taxon>Actinomycetota</taxon>
        <taxon>Actinomycetes</taxon>
        <taxon>Kitasatosporales</taxon>
        <taxon>Streptomycetaceae</taxon>
        <taxon>Kitasatospora</taxon>
    </lineage>
</organism>
<dbReference type="NCBIfam" id="NF001211">
    <property type="entry name" value="PRK00179.1"/>
    <property type="match status" value="1"/>
</dbReference>
<evidence type="ECO:0000256" key="8">
    <source>
        <dbReference type="HAMAP-Rule" id="MF_00473"/>
    </source>
</evidence>
<evidence type="ECO:0000313" key="11">
    <source>
        <dbReference type="Proteomes" id="UP000318416"/>
    </source>
</evidence>
<accession>A0A561EP69</accession>
<keyword evidence="11" id="KW-1185">Reference proteome</keyword>
<comment type="pathway">
    <text evidence="1 8 9">Carbohydrate degradation; glycolysis; D-glyceraldehyde 3-phosphate and glycerone phosphate from D-glucose: step 2/4.</text>
</comment>
<sequence>MTANHATIRTPLDRLPQWAALAKHREELGEQHLRELFAADPERGRRYSLRVGDLLVDYSKQLVTDETLVLLRELAAATGVAELRDAMFRGEKINITEDRAVLHTALRAPGDAVIEVDGENVVPAVHAVLDKMAAFSDRVRSGEWTGYTGKRIRTVVNIGIGGSDLGPAMAYEVLRSYTQRDLDVRFVSNVDGADLHEAVRDLDAAETLFIVASKTFTTIETITNATSAREWLLGQLGAGQDAVAKHFVALSTNAEGVADFGIDVANMFEFWDWVGGRYSYDSAIGLSLMIAIGPERFREMLAGFRLVDEHFRTAPAEENVPLLLGLLGVWYGEFFDAQSHAVLPYSHYLSKFTAYLQQLDMESNGKSVDREGNPVTWQTGPVVWGTPGTNGQHAYYQLLHQGTKMIPADFIGFAKPVGDLPSGLVAQHDLLMANFFAQTQALAFGKTPQEVAAEGVPARLVPHKTFKGNHPTTTILAAELTPSVLGQLIALYEHKVFVQGAVWNVDSFDQWGVELGKVLAKRIEPVLLTGEGAEALDSSTAALVADYRSLRGR</sequence>
<dbReference type="PRINTS" id="PR00662">
    <property type="entry name" value="G6PISOMERASE"/>
</dbReference>
<evidence type="ECO:0000256" key="5">
    <source>
        <dbReference type="ARBA" id="ARBA00023152"/>
    </source>
</evidence>
<comment type="similarity">
    <text evidence="2 8 9">Belongs to the GPI family.</text>
</comment>
<dbReference type="RefSeq" id="WP_145790162.1">
    <property type="nucleotide sequence ID" value="NZ_BAAABR010000059.1"/>
</dbReference>
<dbReference type="InterPro" id="IPR023096">
    <property type="entry name" value="G6P_Isomerase_C"/>
</dbReference>
<dbReference type="GO" id="GO:0048029">
    <property type="term" value="F:monosaccharide binding"/>
    <property type="evidence" value="ECO:0007669"/>
    <property type="project" value="TreeGrafter"/>
</dbReference>
<feature type="active site" evidence="8">
    <location>
        <position position="517"/>
    </location>
</feature>
<reference evidence="10 11" key="1">
    <citation type="submission" date="2019-06" db="EMBL/GenBank/DDBJ databases">
        <title>Sequencing the genomes of 1000 actinobacteria strains.</title>
        <authorList>
            <person name="Klenk H.-P."/>
        </authorList>
    </citation>
    <scope>NUCLEOTIDE SEQUENCE [LARGE SCALE GENOMIC DNA]</scope>
    <source>
        <strain evidence="10 11">DSM 41649</strain>
    </source>
</reference>
<protein>
    <recommendedName>
        <fullName evidence="8">Glucose-6-phosphate isomerase</fullName>
        <shortName evidence="8">GPI</shortName>
        <ecNumber evidence="8">5.3.1.9</ecNumber>
    </recommendedName>
    <alternativeName>
        <fullName evidence="8">Phosphoglucose isomerase</fullName>
        <shortName evidence="8">PGI</shortName>
    </alternativeName>
    <alternativeName>
        <fullName evidence="8">Phosphohexose isomerase</fullName>
        <shortName evidence="8">PHI</shortName>
    </alternativeName>
</protein>
<comment type="subcellular location">
    <subcellularLocation>
        <location evidence="8">Cytoplasm</location>
    </subcellularLocation>
</comment>
<comment type="function">
    <text evidence="8">Catalyzes the reversible isomerization of glucose-6-phosphate to fructose-6-phosphate.</text>
</comment>
<name>A0A561EP69_9ACTN</name>
<evidence type="ECO:0000256" key="7">
    <source>
        <dbReference type="ARBA" id="ARBA00029321"/>
    </source>
</evidence>
<keyword evidence="5 8" id="KW-0324">Glycolysis</keyword>
<dbReference type="InterPro" id="IPR035476">
    <property type="entry name" value="SIS_PGI_1"/>
</dbReference>
<dbReference type="PROSITE" id="PS00174">
    <property type="entry name" value="P_GLUCOSE_ISOMERASE_2"/>
    <property type="match status" value="1"/>
</dbReference>
<dbReference type="PANTHER" id="PTHR11469:SF1">
    <property type="entry name" value="GLUCOSE-6-PHOSPHATE ISOMERASE"/>
    <property type="match status" value="1"/>
</dbReference>
<evidence type="ECO:0000256" key="2">
    <source>
        <dbReference type="ARBA" id="ARBA00006604"/>
    </source>
</evidence>
<dbReference type="Gene3D" id="3.40.50.10490">
    <property type="entry name" value="Glucose-6-phosphate isomerase like protein, domain 1"/>
    <property type="match status" value="2"/>
</dbReference>
<evidence type="ECO:0000256" key="3">
    <source>
        <dbReference type="ARBA" id="ARBA00022432"/>
    </source>
</evidence>
<evidence type="ECO:0000313" key="10">
    <source>
        <dbReference type="EMBL" id="TWE17415.1"/>
    </source>
</evidence>
<dbReference type="GO" id="GO:0051156">
    <property type="term" value="P:glucose 6-phosphate metabolic process"/>
    <property type="evidence" value="ECO:0007669"/>
    <property type="project" value="TreeGrafter"/>
</dbReference>
<keyword evidence="3 8" id="KW-0312">Gluconeogenesis</keyword>
<dbReference type="GO" id="GO:0006094">
    <property type="term" value="P:gluconeogenesis"/>
    <property type="evidence" value="ECO:0007669"/>
    <property type="project" value="UniProtKB-UniRule"/>
</dbReference>
<dbReference type="UniPathway" id="UPA00109">
    <property type="reaction ID" value="UER00181"/>
</dbReference>
<evidence type="ECO:0000256" key="6">
    <source>
        <dbReference type="ARBA" id="ARBA00023235"/>
    </source>
</evidence>
<comment type="caution">
    <text evidence="10">The sequence shown here is derived from an EMBL/GenBank/DDBJ whole genome shotgun (WGS) entry which is preliminary data.</text>
</comment>
<gene>
    <name evidence="8" type="primary">pgi</name>
    <name evidence="10" type="ORF">FB465_2437</name>
</gene>
<dbReference type="GO" id="GO:0006096">
    <property type="term" value="P:glycolytic process"/>
    <property type="evidence" value="ECO:0007669"/>
    <property type="project" value="UniProtKB-UniRule"/>
</dbReference>
<keyword evidence="4 8" id="KW-0963">Cytoplasm</keyword>
<keyword evidence="6 8" id="KW-0413">Isomerase</keyword>
<dbReference type="EC" id="5.3.1.9" evidence="8"/>
<evidence type="ECO:0000256" key="4">
    <source>
        <dbReference type="ARBA" id="ARBA00022490"/>
    </source>
</evidence>
<feature type="active site" evidence="8">
    <location>
        <position position="393"/>
    </location>
</feature>
<evidence type="ECO:0000256" key="1">
    <source>
        <dbReference type="ARBA" id="ARBA00004926"/>
    </source>
</evidence>
<proteinExistence type="inferred from homology"/>
<dbReference type="GO" id="GO:0097367">
    <property type="term" value="F:carbohydrate derivative binding"/>
    <property type="evidence" value="ECO:0007669"/>
    <property type="project" value="InterPro"/>
</dbReference>
<dbReference type="PROSITE" id="PS51463">
    <property type="entry name" value="P_GLUCOSE_ISOMERASE_3"/>
    <property type="match status" value="1"/>
</dbReference>
<dbReference type="EMBL" id="VIVR01000001">
    <property type="protein sequence ID" value="TWE17415.1"/>
    <property type="molecule type" value="Genomic_DNA"/>
</dbReference>